<protein>
    <submittedName>
        <fullName evidence="1">Uncharacterized protein</fullName>
    </submittedName>
</protein>
<comment type="caution">
    <text evidence="1">The sequence shown here is derived from an EMBL/GenBank/DDBJ whole genome shotgun (WGS) entry which is preliminary data.</text>
</comment>
<dbReference type="Proteomes" id="UP000664658">
    <property type="component" value="Unassembled WGS sequence"/>
</dbReference>
<evidence type="ECO:0000313" key="2">
    <source>
        <dbReference type="Proteomes" id="UP000664658"/>
    </source>
</evidence>
<dbReference type="EMBL" id="JAFNAA010000011">
    <property type="protein sequence ID" value="MBO1108754.1"/>
    <property type="molecule type" value="Genomic_DNA"/>
</dbReference>
<gene>
    <name evidence="1" type="ORF">J2R62_11070</name>
</gene>
<dbReference type="AlphaFoldDB" id="A0A8I1WAG2"/>
<evidence type="ECO:0000313" key="1">
    <source>
        <dbReference type="EMBL" id="MBO1108754.1"/>
    </source>
</evidence>
<accession>A0A8I1WAG2</accession>
<name>A0A8I1WAG2_PLESH</name>
<organism evidence="1 2">
    <name type="scientific">Plesiomonas shigelloides</name>
    <name type="common">Aeromonas shigelloides</name>
    <dbReference type="NCBI Taxonomy" id="703"/>
    <lineage>
        <taxon>Bacteria</taxon>
        <taxon>Pseudomonadati</taxon>
        <taxon>Pseudomonadota</taxon>
        <taxon>Gammaproteobacteria</taxon>
        <taxon>Enterobacterales</taxon>
        <taxon>Enterobacteriaceae</taxon>
        <taxon>Plesiomonas</taxon>
    </lineage>
</organism>
<reference evidence="1" key="1">
    <citation type="submission" date="2021-03" db="EMBL/GenBank/DDBJ databases">
        <title>Plesiomonas shigelloides zfcc0051, isolated from zebrafish feces.</title>
        <authorList>
            <person name="Vanderhoek Z."/>
            <person name="Gaulke C."/>
        </authorList>
    </citation>
    <scope>NUCLEOTIDE SEQUENCE</scope>
    <source>
        <strain evidence="1">Zfcc0051</strain>
    </source>
</reference>
<proteinExistence type="predicted"/>
<dbReference type="RefSeq" id="WP_207542206.1">
    <property type="nucleotide sequence ID" value="NZ_JAFNAA010000011.1"/>
</dbReference>
<sequence>MGLVVDIEKWPVSAAITMATEGVTANYGEVTSGGDGTADRKICKMLDKGKVLAAVDRLPTHLSGWLLVAYAAPGYLSDAQANVFYREVIGEFISRYGDAGFKLSEAKWDRVMAIVPLICYDVARHGNDPRQQFTVAEYTAALVAGTDIKPSSVRTHFTRDWRPAIELIKEIICVWDALAKSGLKKELLAIQTA</sequence>